<reference evidence="1 2" key="1">
    <citation type="journal article" date="2011" name="Int. J. Syst. Evol. Microbiol.">
        <title>Zhongshania antarctica gen. nov., sp. nov. and Zhongshania guokunii sp. nov., gammaproteobacteria respectively isolated from coastal attached (fast) ice and surface seawater of the Antarctic.</title>
        <authorList>
            <person name="Li H.J."/>
            <person name="Zhang X.Y."/>
            <person name="Chen C.X."/>
            <person name="Zhang Y.J."/>
            <person name="Gao Z.M."/>
            <person name="Yu Y."/>
            <person name="Chen X.L."/>
            <person name="Chen B."/>
            <person name="Zhang Y.Z."/>
        </authorList>
    </citation>
    <scope>NUCLEOTIDE SEQUENCE [LARGE SCALE GENOMIC DNA]</scope>
    <source>
        <strain evidence="1 2">R06B22</strain>
    </source>
</reference>
<dbReference type="Pfam" id="PF10118">
    <property type="entry name" value="Metal_hydrol"/>
    <property type="match status" value="1"/>
</dbReference>
<dbReference type="Proteomes" id="UP001557484">
    <property type="component" value="Unassembled WGS sequence"/>
</dbReference>
<proteinExistence type="predicted"/>
<comment type="caution">
    <text evidence="1">The sequence shown here is derived from an EMBL/GenBank/DDBJ whole genome shotgun (WGS) entry which is preliminary data.</text>
</comment>
<dbReference type="PANTHER" id="PTHR39456:SF1">
    <property type="entry name" value="METAL-DEPENDENT HYDROLASE"/>
    <property type="match status" value="1"/>
</dbReference>
<evidence type="ECO:0000313" key="2">
    <source>
        <dbReference type="Proteomes" id="UP001557484"/>
    </source>
</evidence>
<dbReference type="InterPro" id="IPR016516">
    <property type="entry name" value="UCP07580"/>
</dbReference>
<sequence length="287" mass="33161">MDGNSTPSQATQEMSKILPRNVQFDFDIEMEKYWYGGNALMTAWMCALSSMFPPGEKEFIRSIRAFENQVTDPALQRDIKGFIGQEGFHQLNHKRVNIYVEEKTGLKITAMEQQVSNNIRDMLKAGGFSDAQLLASTVCMEHITAIMGEWMLSNQEMVQPAPAIFRDLILWHGVEELEHKSVAFDVFMQCVGDKKMLRRVMVATTFGFCLSLLRMQLKLLWWERKMPSLKDLWGTFTFNFGKHGVIRHVFKPYFAFFKKDFHPNNTDESTLIAEWESDYPELAGSQQ</sequence>
<gene>
    <name evidence="1" type="ORF">AB4875_12800</name>
</gene>
<name>A0ABV3TXL6_9GAMM</name>
<accession>A0ABV3TXL6</accession>
<dbReference type="RefSeq" id="WP_368376444.1">
    <property type="nucleotide sequence ID" value="NZ_JBFRYB010000001.1"/>
</dbReference>
<dbReference type="PIRSF" id="PIRSF007580">
    <property type="entry name" value="UCP07580"/>
    <property type="match status" value="1"/>
</dbReference>
<keyword evidence="2" id="KW-1185">Reference proteome</keyword>
<dbReference type="EMBL" id="JBFRYB010000001">
    <property type="protein sequence ID" value="MEX1666364.1"/>
    <property type="molecule type" value="Genomic_DNA"/>
</dbReference>
<dbReference type="GO" id="GO:0016787">
    <property type="term" value="F:hydrolase activity"/>
    <property type="evidence" value="ECO:0007669"/>
    <property type="project" value="UniProtKB-KW"/>
</dbReference>
<evidence type="ECO:0000313" key="1">
    <source>
        <dbReference type="EMBL" id="MEX1666364.1"/>
    </source>
</evidence>
<protein>
    <submittedName>
        <fullName evidence="1">Metal-dependent hydrolase</fullName>
    </submittedName>
</protein>
<dbReference type="PANTHER" id="PTHR39456">
    <property type="entry name" value="METAL-DEPENDENT HYDROLASE"/>
    <property type="match status" value="1"/>
</dbReference>
<keyword evidence="1" id="KW-0378">Hydrolase</keyword>
<organism evidence="1 2">
    <name type="scientific">Zhongshania arctica</name>
    <dbReference type="NCBI Taxonomy" id="3238302"/>
    <lineage>
        <taxon>Bacteria</taxon>
        <taxon>Pseudomonadati</taxon>
        <taxon>Pseudomonadota</taxon>
        <taxon>Gammaproteobacteria</taxon>
        <taxon>Cellvibrionales</taxon>
        <taxon>Spongiibacteraceae</taxon>
        <taxon>Zhongshania</taxon>
    </lineage>
</organism>